<dbReference type="RefSeq" id="WP_158385106.1">
    <property type="nucleotide sequence ID" value="NZ_CP007174.1"/>
</dbReference>
<dbReference type="AlphaFoldDB" id="A0A075MNJ1"/>
<sequence length="168" mass="18880">MSFQILNYHGTAEEDLEITSLLARVFVGEGYTEKSSAEKIFALAELQKRGEIMLARSPTGKLLGMVIFVLPTSPARQVAEEDEAEIHLLAVYPEARGQGVASRLIMACERRAVSSGYSKMVLSTQPTMTEAHRVYEQLGYRRNPIRDWSSKKGTDGNSKIYFVYEKRL</sequence>
<dbReference type="Gene3D" id="3.40.630.30">
    <property type="match status" value="1"/>
</dbReference>
<dbReference type="EMBL" id="CP007174">
    <property type="protein sequence ID" value="AIF83126.1"/>
    <property type="molecule type" value="Genomic_DNA"/>
</dbReference>
<organism evidence="3 4">
    <name type="scientific">Candidatus Nitrososphaera evergladensis SR1</name>
    <dbReference type="NCBI Taxonomy" id="1459636"/>
    <lineage>
        <taxon>Archaea</taxon>
        <taxon>Nitrososphaerota</taxon>
        <taxon>Nitrososphaeria</taxon>
        <taxon>Nitrososphaerales</taxon>
        <taxon>Nitrososphaeraceae</taxon>
        <taxon>Nitrososphaera</taxon>
    </lineage>
</organism>
<dbReference type="Pfam" id="PF00583">
    <property type="entry name" value="Acetyltransf_1"/>
    <property type="match status" value="1"/>
</dbReference>
<evidence type="ECO:0000313" key="4">
    <source>
        <dbReference type="Proteomes" id="UP000028194"/>
    </source>
</evidence>
<dbReference type="SUPFAM" id="SSF55729">
    <property type="entry name" value="Acyl-CoA N-acyltransferases (Nat)"/>
    <property type="match status" value="1"/>
</dbReference>
<dbReference type="InterPro" id="IPR050769">
    <property type="entry name" value="NAT_camello-type"/>
</dbReference>
<dbReference type="InterPro" id="IPR000182">
    <property type="entry name" value="GNAT_dom"/>
</dbReference>
<dbReference type="PANTHER" id="PTHR13947">
    <property type="entry name" value="GNAT FAMILY N-ACETYLTRANSFERASE"/>
    <property type="match status" value="1"/>
</dbReference>
<reference evidence="3 4" key="1">
    <citation type="journal article" date="2014" name="PLoS ONE">
        <title>Genome Sequence of Candidatus Nitrososphaera evergladensis from Group I.1b Enriched from Everglades Soil Reveals Novel Genomic Features of the Ammonia-Oxidizing Archaea.</title>
        <authorList>
            <person name="Zhalnina K.V."/>
            <person name="Dias R."/>
            <person name="Leonard M.T."/>
            <person name="Dorr de Quadros P."/>
            <person name="Camargo F.A."/>
            <person name="Drew J.C."/>
            <person name="Farmerie W.G."/>
            <person name="Daroub S.H."/>
            <person name="Triplett E.W."/>
        </authorList>
    </citation>
    <scope>NUCLEOTIDE SEQUENCE [LARGE SCALE GENOMIC DNA]</scope>
    <source>
        <strain evidence="3 4">SR1</strain>
    </source>
</reference>
<name>A0A075MNJ1_9ARCH</name>
<evidence type="ECO:0000259" key="2">
    <source>
        <dbReference type="PROSITE" id="PS51186"/>
    </source>
</evidence>
<dbReference type="HOGENOM" id="CLU_102964_1_1_2"/>
<dbReference type="PANTHER" id="PTHR13947:SF37">
    <property type="entry name" value="LD18367P"/>
    <property type="match status" value="1"/>
</dbReference>
<feature type="domain" description="N-acetyltransferase" evidence="2">
    <location>
        <begin position="6"/>
        <end position="168"/>
    </location>
</feature>
<dbReference type="OrthoDB" id="43754at2157"/>
<gene>
    <name evidence="3" type="ORF">NTE_01053</name>
</gene>
<proteinExistence type="predicted"/>
<evidence type="ECO:0000313" key="3">
    <source>
        <dbReference type="EMBL" id="AIF83126.1"/>
    </source>
</evidence>
<evidence type="ECO:0000256" key="1">
    <source>
        <dbReference type="ARBA" id="ARBA00022679"/>
    </source>
</evidence>
<dbReference type="GeneID" id="41596875"/>
<protein>
    <submittedName>
        <fullName evidence="3">Acetyltransferase</fullName>
    </submittedName>
</protein>
<keyword evidence="4" id="KW-1185">Reference proteome</keyword>
<dbReference type="InterPro" id="IPR016181">
    <property type="entry name" value="Acyl_CoA_acyltransferase"/>
</dbReference>
<dbReference type="Proteomes" id="UP000028194">
    <property type="component" value="Chromosome"/>
</dbReference>
<dbReference type="KEGG" id="nev:NTE_01053"/>
<accession>A0A075MNJ1</accession>
<dbReference type="GO" id="GO:0008080">
    <property type="term" value="F:N-acetyltransferase activity"/>
    <property type="evidence" value="ECO:0007669"/>
    <property type="project" value="InterPro"/>
</dbReference>
<dbReference type="PROSITE" id="PS51186">
    <property type="entry name" value="GNAT"/>
    <property type="match status" value="1"/>
</dbReference>
<dbReference type="STRING" id="1459636.NTE_01053"/>
<dbReference type="CDD" id="cd04301">
    <property type="entry name" value="NAT_SF"/>
    <property type="match status" value="1"/>
</dbReference>
<keyword evidence="1 3" id="KW-0808">Transferase</keyword>